<feature type="domain" description="Exocyst complex component EXOC2/Sec5 N-terminal" evidence="5">
    <location>
        <begin position="81"/>
        <end position="1021"/>
    </location>
</feature>
<evidence type="ECO:0000259" key="5">
    <source>
        <dbReference type="Pfam" id="PF15469"/>
    </source>
</evidence>
<keyword evidence="3" id="KW-0268">Exocytosis</keyword>
<evidence type="ECO:0000313" key="6">
    <source>
        <dbReference type="EMBL" id="ROW05681.1"/>
    </source>
</evidence>
<keyword evidence="2" id="KW-0813">Transport</keyword>
<dbReference type="PANTHER" id="PTHR13043:SF1">
    <property type="entry name" value="EXOCYST COMPLEX COMPONENT 2"/>
    <property type="match status" value="1"/>
</dbReference>
<feature type="compositionally biased region" description="Basic residues" evidence="4">
    <location>
        <begin position="1408"/>
        <end position="1418"/>
    </location>
</feature>
<dbReference type="EMBL" id="LKEA01000012">
    <property type="protein sequence ID" value="ROW05681.1"/>
    <property type="molecule type" value="Genomic_DNA"/>
</dbReference>
<dbReference type="GO" id="GO:0006893">
    <property type="term" value="P:Golgi to plasma membrane transport"/>
    <property type="evidence" value="ECO:0007669"/>
    <property type="project" value="InterPro"/>
</dbReference>
<feature type="region of interest" description="Disordered" evidence="4">
    <location>
        <begin position="438"/>
        <end position="457"/>
    </location>
</feature>
<proteinExistence type="inferred from homology"/>
<dbReference type="STRING" id="356882.A0A423WQK7"/>
<dbReference type="InterPro" id="IPR039481">
    <property type="entry name" value="EXOC2/Sec5_N_dom"/>
</dbReference>
<accession>A0A423WQK7</accession>
<dbReference type="Pfam" id="PF15469">
    <property type="entry name" value="Sec5"/>
    <property type="match status" value="1"/>
</dbReference>
<keyword evidence="7" id="KW-1185">Reference proteome</keyword>
<name>A0A423WQK7_9PEZI</name>
<feature type="compositionally biased region" description="Basic residues" evidence="4">
    <location>
        <begin position="198"/>
        <end position="210"/>
    </location>
</feature>
<dbReference type="InterPro" id="IPR029175">
    <property type="entry name" value="EXOC2/Sec5"/>
</dbReference>
<comment type="caution">
    <text evidence="6">The sequence shown here is derived from an EMBL/GenBank/DDBJ whole genome shotgun (WGS) entry which is preliminary data.</text>
</comment>
<dbReference type="Proteomes" id="UP000283895">
    <property type="component" value="Unassembled WGS sequence"/>
</dbReference>
<sequence>MADLERTVLDFYQLSNPYPVEWPAEKDTSDVSEDEETKKKINRRKSRYQALERAVSNRTSMLPGQEVSANGVGNIVQKDEPDPLGTTDSVVRALKERGYPVQEDPRMRNRFLLSSTTFSPALFLSQMHATADTQSLLNGLEILSQSIDQKSASLKVLVESNFERFVRAKATIDNVYKEMKYRGADPTPPGAGTAATRGRPHSRHTSRGNFRHSSGMALASSMPDPRKKNALVKESEYGVTGIKGPLLDVSAKAMDVWGPALGGRDKEEKLKDVAATLEKYQEYVETGAAIAESIKRKDHEALVEEYNKARKFADEARQISQGGGEKLPDDQVYRILLAARMWHDVHEQIETFKREMWKKLVNLHTAPKSETGGRQDQHLEIISLLLDLGVDENPIWIWLLSRFEYLKSKASSTADRSKVEIEVARRRIANVDRPSPQAIANHLKSNTRHSIESRSHSFDSPDIVDLWEKIVSFLNSMLSSQGIIGEVVDFWQTVEGFLDGRTQKSLPTGYQGESQKHHEVTAKGAAELQKGILELVDMIREHIFQFFSGPPPEDLSMLVSPLPPSEPSTPFSGALKGTLTPSTLRDPRHHIDPGNIPPPSPKRGEAWEKYAFWPPWSNSVSGVHYLSKALAVVGSGACDMASLEPVARGDGAVLERLRTLIGSARERCANAVCSAWNKDSELIKYVEDWSRSPENKEMTKMPASFKSFESSLLTGMQQIMYFEEAMSKPGAGDIVHAPPTKLLQTVRNQYVSTLYKALSGMVENAERSIRRTDDEWTTEEGFVVVNGANSRVPNMSGTTINANDRNVRMLLTLSNFQSLRAEVVPNLNTQFENAFSVKLTDETVKIRDVLGQIDARLFQTYTRPYIDSLRTIIHAGITAPDWAPASPTERPREVRPYVYEALLSLVLVHTQVSTTANSLTSQVLSYLLEQSSRELLEAFRAARPRYNLSALMQATLDVEFVAQTLTQYMSERASEAQSAIYQELDARTDNEARARLQSELPEMRSVLKRLREASRNEFSCFRKPRTGRRPLDDGSGVLVGLGLAAQVTGQGLALGEGVKGGLLDAVGVLVEAHVAQHHHGGEQQGGGVGEALAGDVRGGAVDGLEDGALVADVARGGEAEAADEAGAHVGEDVAVQVGHDEDLVVVGDGVGGHLEAGVVEQLGAELDAGELLGDVVGRVEEQAVRQLHDGGLVDDQDLVAADLLGLLEGEAEDALRGLAGDELDALDDAVDDGVLDAAVLALGVLADQDGVDVVVGGLVAGDGAAGAQVGEEVEGAAEGQVEGDVALADGGGEGTLEGDLVALDALDGAVGDGGLAVLEDGGDVDGLPCDGGLCGGEDVLDGLGDLGADAVTLDQGDGVVSVGVLLSLVLGHPVGVGEPSPLDLGLAEGEGGAGSSTDELAPGWGGGRSHRSNGQHLV</sequence>
<feature type="region of interest" description="Disordered" evidence="4">
    <location>
        <begin position="181"/>
        <end position="225"/>
    </location>
</feature>
<organism evidence="6 7">
    <name type="scientific">Cytospora schulzeri</name>
    <dbReference type="NCBI Taxonomy" id="448051"/>
    <lineage>
        <taxon>Eukaryota</taxon>
        <taxon>Fungi</taxon>
        <taxon>Dikarya</taxon>
        <taxon>Ascomycota</taxon>
        <taxon>Pezizomycotina</taxon>
        <taxon>Sordariomycetes</taxon>
        <taxon>Sordariomycetidae</taxon>
        <taxon>Diaporthales</taxon>
        <taxon>Cytosporaceae</taxon>
        <taxon>Cytospora</taxon>
    </lineage>
</organism>
<evidence type="ECO:0000256" key="2">
    <source>
        <dbReference type="ARBA" id="ARBA00022448"/>
    </source>
</evidence>
<evidence type="ECO:0000256" key="3">
    <source>
        <dbReference type="ARBA" id="ARBA00022483"/>
    </source>
</evidence>
<feature type="region of interest" description="Disordered" evidence="4">
    <location>
        <begin position="19"/>
        <end position="46"/>
    </location>
</feature>
<reference evidence="6 7" key="1">
    <citation type="submission" date="2015-09" db="EMBL/GenBank/DDBJ databases">
        <title>Host preference determinants of Valsa canker pathogens revealed by comparative genomics.</title>
        <authorList>
            <person name="Yin Z."/>
            <person name="Huang L."/>
        </authorList>
    </citation>
    <scope>NUCLEOTIDE SEQUENCE [LARGE SCALE GENOMIC DNA]</scope>
    <source>
        <strain evidence="6 7">03-1</strain>
    </source>
</reference>
<dbReference type="OrthoDB" id="26242at2759"/>
<dbReference type="GO" id="GO:0006887">
    <property type="term" value="P:exocytosis"/>
    <property type="evidence" value="ECO:0007669"/>
    <property type="project" value="UniProtKB-KW"/>
</dbReference>
<evidence type="ECO:0000313" key="7">
    <source>
        <dbReference type="Proteomes" id="UP000283895"/>
    </source>
</evidence>
<protein>
    <recommendedName>
        <fullName evidence="5">Exocyst complex component EXOC2/Sec5 N-terminal domain-containing protein</fullName>
    </recommendedName>
</protein>
<dbReference type="GO" id="GO:0000145">
    <property type="term" value="C:exocyst"/>
    <property type="evidence" value="ECO:0007669"/>
    <property type="project" value="InterPro"/>
</dbReference>
<comment type="similarity">
    <text evidence="1">Belongs to the SEC5 family.</text>
</comment>
<evidence type="ECO:0000256" key="4">
    <source>
        <dbReference type="SAM" id="MobiDB-lite"/>
    </source>
</evidence>
<evidence type="ECO:0000256" key="1">
    <source>
        <dbReference type="ARBA" id="ARBA00010578"/>
    </source>
</evidence>
<dbReference type="PANTHER" id="PTHR13043">
    <property type="entry name" value="EXOCYST COMPLEX COMPONENT SEC5"/>
    <property type="match status" value="1"/>
</dbReference>
<gene>
    <name evidence="6" type="ORF">VMCG_05252</name>
</gene>
<feature type="region of interest" description="Disordered" evidence="4">
    <location>
        <begin position="1381"/>
        <end position="1418"/>
    </location>
</feature>